<evidence type="ECO:0000256" key="6">
    <source>
        <dbReference type="ARBA" id="ARBA00023306"/>
    </source>
</evidence>
<dbReference type="GO" id="GO:0031298">
    <property type="term" value="C:replication fork protection complex"/>
    <property type="evidence" value="ECO:0007669"/>
    <property type="project" value="TreeGrafter"/>
</dbReference>
<name>A0A6P7I491_9TELE</name>
<keyword evidence="6 7" id="KW-0131">Cell cycle</keyword>
<sequence length="341" mass="38103">MVDLQDEDMNDISDYNNLEDEAFPPLPPPGSPDLGGQEDGDLFANDVEGELSKLADVPAAKRSGVKRPQPKLDSQRLISDKGLPLLRTLFDSVRFKGKGHEAEDLRLLMQRMENWAHRLYPRLQFEDFIDKVEKLGSKKEVQVRGSCCEAQRSPFVLIFLCCVQTCLKRIRLDMPLTHEDFAEREGDEEAPPELQVFGDPDLFSREGFINDPQGPISSTPAPAAPPAPSLTEEQRQRIELNRQRALERRLARQQPPQTDHLTVDTSSLKNESAPMSSANSLNGSSGQDEKVEDLEPVSSSTQQQRHNQQQQTAAIQLPDGDFEPPAESTRTETSHGPEEAD</sequence>
<dbReference type="PANTHER" id="PTHR13220:SF11">
    <property type="entry name" value="TIMELESS-INTERACTING PROTEIN"/>
    <property type="match status" value="1"/>
</dbReference>
<dbReference type="GO" id="GO:0000076">
    <property type="term" value="P:DNA replication checkpoint signaling"/>
    <property type="evidence" value="ECO:0007669"/>
    <property type="project" value="UniProtKB-UniRule"/>
</dbReference>
<evidence type="ECO:0000259" key="9">
    <source>
        <dbReference type="Pfam" id="PF07962"/>
    </source>
</evidence>
<dbReference type="GeneID" id="114433353"/>
<accession>A0A6P7I491</accession>
<dbReference type="AlphaFoldDB" id="A0A6P7I491"/>
<feature type="compositionally biased region" description="Low complexity" evidence="8">
    <location>
        <begin position="302"/>
        <end position="311"/>
    </location>
</feature>
<keyword evidence="4 7" id="KW-0227">DNA damage</keyword>
<evidence type="ECO:0000313" key="10">
    <source>
        <dbReference type="Proteomes" id="UP000515145"/>
    </source>
</evidence>
<dbReference type="PANTHER" id="PTHR13220">
    <property type="entry name" value="TIMELESS INTERACTING-RELATED"/>
    <property type="match status" value="1"/>
</dbReference>
<feature type="region of interest" description="Disordered" evidence="8">
    <location>
        <begin position="249"/>
        <end position="341"/>
    </location>
</feature>
<feature type="compositionally biased region" description="Basic and acidic residues" evidence="8">
    <location>
        <begin position="329"/>
        <end position="341"/>
    </location>
</feature>
<dbReference type="GO" id="GO:0043111">
    <property type="term" value="P:replication fork arrest"/>
    <property type="evidence" value="ECO:0007669"/>
    <property type="project" value="TreeGrafter"/>
</dbReference>
<evidence type="ECO:0000256" key="5">
    <source>
        <dbReference type="ARBA" id="ARBA00023242"/>
    </source>
</evidence>
<evidence type="ECO:0000256" key="4">
    <source>
        <dbReference type="ARBA" id="ARBA00022763"/>
    </source>
</evidence>
<dbReference type="RefSeq" id="XP_028257672.1">
    <property type="nucleotide sequence ID" value="XM_028401871.1"/>
</dbReference>
<dbReference type="GO" id="GO:0003677">
    <property type="term" value="F:DNA binding"/>
    <property type="evidence" value="ECO:0007669"/>
    <property type="project" value="TreeGrafter"/>
</dbReference>
<comment type="subcellular location">
    <subcellularLocation>
        <location evidence="1 7">Nucleus</location>
    </subcellularLocation>
</comment>
<protein>
    <recommendedName>
        <fullName evidence="3 7">TIMELESS-interacting protein</fullName>
    </recommendedName>
</protein>
<dbReference type="Pfam" id="PF07962">
    <property type="entry name" value="Swi3"/>
    <property type="match status" value="1"/>
</dbReference>
<reference evidence="11 12" key="1">
    <citation type="submission" date="2025-04" db="UniProtKB">
        <authorList>
            <consortium name="RefSeq"/>
        </authorList>
    </citation>
    <scope>IDENTIFICATION</scope>
</reference>
<evidence type="ECO:0000256" key="3">
    <source>
        <dbReference type="ARBA" id="ARBA00018750"/>
    </source>
</evidence>
<comment type="similarity">
    <text evidence="2 7">Belongs to the CSM3 family.</text>
</comment>
<feature type="region of interest" description="Disordered" evidence="8">
    <location>
        <begin position="1"/>
        <end position="47"/>
    </location>
</feature>
<dbReference type="InterPro" id="IPR040038">
    <property type="entry name" value="TIPIN/Csm3/Swi3"/>
</dbReference>
<dbReference type="GO" id="GO:0006974">
    <property type="term" value="P:DNA damage response"/>
    <property type="evidence" value="ECO:0007669"/>
    <property type="project" value="UniProtKB-KW"/>
</dbReference>
<gene>
    <name evidence="11 12" type="primary">LOC114433353</name>
</gene>
<comment type="function">
    <text evidence="7">Plays an important role in the control of DNA replication and the maintenance of replication fork stability.</text>
</comment>
<dbReference type="GO" id="GO:0031297">
    <property type="term" value="P:replication fork processing"/>
    <property type="evidence" value="ECO:0007669"/>
    <property type="project" value="UniProtKB-UniRule"/>
</dbReference>
<feature type="region of interest" description="Disordered" evidence="8">
    <location>
        <begin position="202"/>
        <end position="234"/>
    </location>
</feature>
<feature type="domain" description="Chromosome segregation in meiosis protein 3" evidence="9">
    <location>
        <begin position="71"/>
        <end position="143"/>
    </location>
</feature>
<dbReference type="Proteomes" id="UP000515145">
    <property type="component" value="Chromosome 3"/>
</dbReference>
<evidence type="ECO:0000256" key="2">
    <source>
        <dbReference type="ARBA" id="ARBA00006075"/>
    </source>
</evidence>
<dbReference type="RefSeq" id="XP_028257671.1">
    <property type="nucleotide sequence ID" value="XM_028401870.1"/>
</dbReference>
<proteinExistence type="inferred from homology"/>
<evidence type="ECO:0000256" key="8">
    <source>
        <dbReference type="SAM" id="MobiDB-lite"/>
    </source>
</evidence>
<feature type="compositionally biased region" description="Acidic residues" evidence="8">
    <location>
        <begin position="1"/>
        <end position="22"/>
    </location>
</feature>
<dbReference type="OrthoDB" id="437078at2759"/>
<dbReference type="InterPro" id="IPR012923">
    <property type="entry name" value="Csm3"/>
</dbReference>
<evidence type="ECO:0000256" key="7">
    <source>
        <dbReference type="RuleBase" id="RU366049"/>
    </source>
</evidence>
<evidence type="ECO:0000313" key="11">
    <source>
        <dbReference type="RefSeq" id="XP_028257671.1"/>
    </source>
</evidence>
<evidence type="ECO:0000313" key="12">
    <source>
        <dbReference type="RefSeq" id="XP_028257672.1"/>
    </source>
</evidence>
<feature type="compositionally biased region" description="Polar residues" evidence="8">
    <location>
        <begin position="255"/>
        <end position="286"/>
    </location>
</feature>
<keyword evidence="10" id="KW-1185">Reference proteome</keyword>
<evidence type="ECO:0000256" key="1">
    <source>
        <dbReference type="ARBA" id="ARBA00004123"/>
    </source>
</evidence>
<organism evidence="10 12">
    <name type="scientific">Parambassis ranga</name>
    <name type="common">Indian glassy fish</name>
    <dbReference type="NCBI Taxonomy" id="210632"/>
    <lineage>
        <taxon>Eukaryota</taxon>
        <taxon>Metazoa</taxon>
        <taxon>Chordata</taxon>
        <taxon>Craniata</taxon>
        <taxon>Vertebrata</taxon>
        <taxon>Euteleostomi</taxon>
        <taxon>Actinopterygii</taxon>
        <taxon>Neopterygii</taxon>
        <taxon>Teleostei</taxon>
        <taxon>Neoteleostei</taxon>
        <taxon>Acanthomorphata</taxon>
        <taxon>Ovalentaria</taxon>
        <taxon>Ambassidae</taxon>
        <taxon>Parambassis</taxon>
    </lineage>
</organism>
<keyword evidence="5 7" id="KW-0539">Nucleus</keyword>